<dbReference type="EMBL" id="MN740394">
    <property type="protein sequence ID" value="QHU04245.1"/>
    <property type="molecule type" value="Genomic_DNA"/>
</dbReference>
<dbReference type="InterPro" id="IPR027417">
    <property type="entry name" value="P-loop_NTPase"/>
</dbReference>
<evidence type="ECO:0000256" key="1">
    <source>
        <dbReference type="SAM" id="Coils"/>
    </source>
</evidence>
<keyword evidence="1" id="KW-0175">Coiled coil</keyword>
<proteinExistence type="predicted"/>
<reference evidence="2" key="1">
    <citation type="journal article" date="2020" name="Nature">
        <title>Giant virus diversity and host interactions through global metagenomics.</title>
        <authorList>
            <person name="Schulz F."/>
            <person name="Roux S."/>
            <person name="Paez-Espino D."/>
            <person name="Jungbluth S."/>
            <person name="Walsh D.A."/>
            <person name="Denef V.J."/>
            <person name="McMahon K.D."/>
            <person name="Konstantinidis K.T."/>
            <person name="Eloe-Fadrosh E.A."/>
            <person name="Kyrpides N.C."/>
            <person name="Woyke T."/>
        </authorList>
    </citation>
    <scope>NUCLEOTIDE SEQUENCE</scope>
    <source>
        <strain evidence="2">GVMAG-M-3300027708-39</strain>
    </source>
</reference>
<organism evidence="2">
    <name type="scientific">viral metagenome</name>
    <dbReference type="NCBI Taxonomy" id="1070528"/>
    <lineage>
        <taxon>unclassified sequences</taxon>
        <taxon>metagenomes</taxon>
        <taxon>organismal metagenomes</taxon>
    </lineage>
</organism>
<dbReference type="SUPFAM" id="SSF52540">
    <property type="entry name" value="P-loop containing nucleoside triphosphate hydrolases"/>
    <property type="match status" value="2"/>
</dbReference>
<sequence>MDLNQRKLIKSEWDSIEIPFSKGEIDVLNLIITGFHDVNIKINYNESLFTFLKIEYNTKMEDFIYNKYLREDVEKVIELYKQTIGDGDVSSLKINVSSDIQIKSADKIRLEKNNTENLKNNNTYEYVLLENINKILIAKKNKDNKLFVLSYFTLYKLLKNNIAKINRHVLTVCEFIIKTFENNLNIMNVIENSVDLIEKNTSLLKYTDMTLYEHQKEIFTICKNPQPKLILYMAPTGTGKTLTPIGLSEKYRIIFVCAARHVGLALARAAISVNKKIAFAFGCASADDIRLHYFAAKDYSVNKRTGGIKKVDNSNGINVEIIISDIKSFISAMYYMRAFNDDEKLMVYWDEPTITLDYDEHSFHSIIKNNWRENKIPTIVLSSATLPKESELSETISDFRCKFANSEIHSIISHDCKKSIPIINKDGFVELPHFLSSNYNEILEISKHCENYLTLLRYLDLNEVVKFVTYVNEMNVNVIPERFKVENYFESLDDINMKNIKMYYIKLLKNINPTMWETIYSEFKNRRVPQLIENNGVDLKGNRIPLKQTSLGPGSIGSTITNLSGQPLKRSYTDTSIIAGSKIGKTAATAAASCGTSAIYVTTKDAYTLTDGPTIFICDDIEKIAKFCIQQANIPSLVMDDLMKKIEYNNVLNKKIDELEKDVDYLKEAEEAKLGAGVDAGSGNKGKSLKNVRKFNREADNMDTSKGQVARLTREIETYRQMIKNVSLNETFVPNKLHHIKKWAENVGLDAAAASKAFTSNIEESIINDIMLLNGIEDTWKILLMMGIGVFINHENIRYTEIMKKMADEQKLYLIIASSDYIYGTNYQFCHGYISKGMQLTQEKIIQAMGRIGRNNIQQTYSLRFRDDEQIMKIFTANAEKPEIINMNLLFNSNKIIWKDNQYVEVDTNVKVMM</sequence>
<dbReference type="AlphaFoldDB" id="A0A6C0JEH7"/>
<feature type="coiled-coil region" evidence="1">
    <location>
        <begin position="702"/>
        <end position="729"/>
    </location>
</feature>
<evidence type="ECO:0000313" key="2">
    <source>
        <dbReference type="EMBL" id="QHU04245.1"/>
    </source>
</evidence>
<name>A0A6C0JEH7_9ZZZZ</name>
<protein>
    <submittedName>
        <fullName evidence="2">Uncharacterized protein</fullName>
    </submittedName>
</protein>
<accession>A0A6C0JEH7</accession>
<dbReference type="Gene3D" id="3.40.50.300">
    <property type="entry name" value="P-loop containing nucleotide triphosphate hydrolases"/>
    <property type="match status" value="1"/>
</dbReference>